<name>A0A1Q9BQE4_SYMMI</name>
<evidence type="ECO:0000313" key="1">
    <source>
        <dbReference type="EMBL" id="OLP72365.1"/>
    </source>
</evidence>
<keyword evidence="2" id="KW-1185">Reference proteome</keyword>
<gene>
    <name evidence="1" type="ORF">AK812_SmicGene48215</name>
</gene>
<sequence>VAKSTPVEPGYSSQERSVRGIPPIAVVQNSDGTISFRL</sequence>
<evidence type="ECO:0000313" key="2">
    <source>
        <dbReference type="Proteomes" id="UP000186817"/>
    </source>
</evidence>
<dbReference type="EMBL" id="LSRX01007322">
    <property type="protein sequence ID" value="OLP72365.1"/>
    <property type="molecule type" value="Genomic_DNA"/>
</dbReference>
<protein>
    <submittedName>
        <fullName evidence="1">Uncharacterized protein</fullName>
    </submittedName>
</protein>
<feature type="non-terminal residue" evidence="1">
    <location>
        <position position="1"/>
    </location>
</feature>
<reference evidence="1 2" key="1">
    <citation type="submission" date="2016-02" db="EMBL/GenBank/DDBJ databases">
        <title>Genome analysis of coral dinoflagellate symbionts highlights evolutionary adaptations to a symbiotic lifestyle.</title>
        <authorList>
            <person name="Aranda M."/>
            <person name="Li Y."/>
            <person name="Liew Y.J."/>
            <person name="Baumgarten S."/>
            <person name="Simakov O."/>
            <person name="Wilson M."/>
            <person name="Piel J."/>
            <person name="Ashoor H."/>
            <person name="Bougouffa S."/>
            <person name="Bajic V.B."/>
            <person name="Ryu T."/>
            <person name="Ravasi T."/>
            <person name="Bayer T."/>
            <person name="Micklem G."/>
            <person name="Kim H."/>
            <person name="Bhak J."/>
            <person name="Lajeunesse T.C."/>
            <person name="Voolstra C.R."/>
        </authorList>
    </citation>
    <scope>NUCLEOTIDE SEQUENCE [LARGE SCALE GENOMIC DNA]</scope>
    <source>
        <strain evidence="1 2">CCMP2467</strain>
    </source>
</reference>
<dbReference type="OrthoDB" id="434023at2759"/>
<organism evidence="1 2">
    <name type="scientific">Symbiodinium microadriaticum</name>
    <name type="common">Dinoflagellate</name>
    <name type="synonym">Zooxanthella microadriatica</name>
    <dbReference type="NCBI Taxonomy" id="2951"/>
    <lineage>
        <taxon>Eukaryota</taxon>
        <taxon>Sar</taxon>
        <taxon>Alveolata</taxon>
        <taxon>Dinophyceae</taxon>
        <taxon>Suessiales</taxon>
        <taxon>Symbiodiniaceae</taxon>
        <taxon>Symbiodinium</taxon>
    </lineage>
</organism>
<dbReference type="AlphaFoldDB" id="A0A1Q9BQE4"/>
<comment type="caution">
    <text evidence="1">The sequence shown here is derived from an EMBL/GenBank/DDBJ whole genome shotgun (WGS) entry which is preliminary data.</text>
</comment>
<dbReference type="Proteomes" id="UP000186817">
    <property type="component" value="Unassembled WGS sequence"/>
</dbReference>
<proteinExistence type="predicted"/>
<accession>A0A1Q9BQE4</accession>